<proteinExistence type="predicted"/>
<dbReference type="AlphaFoldDB" id="A0A0F9MLL7"/>
<sequence>MAEKTAIEKLFLKWLNKEFERGQKCPRMSTEASEYHLPAIELHDLPIMMEEYQALAKLDEKCEWKFFDDEYGDYWETSCGATWTFTEGGLKENGVVYCHKCAKKVKETKR</sequence>
<reference evidence="1" key="1">
    <citation type="journal article" date="2015" name="Nature">
        <title>Complex archaea that bridge the gap between prokaryotes and eukaryotes.</title>
        <authorList>
            <person name="Spang A."/>
            <person name="Saw J.H."/>
            <person name="Jorgensen S.L."/>
            <person name="Zaremba-Niedzwiedzka K."/>
            <person name="Martijn J."/>
            <person name="Lind A.E."/>
            <person name="van Eijk R."/>
            <person name="Schleper C."/>
            <person name="Guy L."/>
            <person name="Ettema T.J."/>
        </authorList>
    </citation>
    <scope>NUCLEOTIDE SEQUENCE</scope>
</reference>
<name>A0A0F9MLL7_9ZZZZ</name>
<dbReference type="EMBL" id="LAZR01004488">
    <property type="protein sequence ID" value="KKN08145.1"/>
    <property type="molecule type" value="Genomic_DNA"/>
</dbReference>
<gene>
    <name evidence="1" type="ORF">LCGC14_1059570</name>
</gene>
<comment type="caution">
    <text evidence="1">The sequence shown here is derived from an EMBL/GenBank/DDBJ whole genome shotgun (WGS) entry which is preliminary data.</text>
</comment>
<protein>
    <submittedName>
        <fullName evidence="1">Uncharacterized protein</fullName>
    </submittedName>
</protein>
<evidence type="ECO:0000313" key="1">
    <source>
        <dbReference type="EMBL" id="KKN08145.1"/>
    </source>
</evidence>
<organism evidence="1">
    <name type="scientific">marine sediment metagenome</name>
    <dbReference type="NCBI Taxonomy" id="412755"/>
    <lineage>
        <taxon>unclassified sequences</taxon>
        <taxon>metagenomes</taxon>
        <taxon>ecological metagenomes</taxon>
    </lineage>
</organism>
<accession>A0A0F9MLL7</accession>